<dbReference type="EMBL" id="CP063078">
    <property type="protein sequence ID" value="QOQ86872.1"/>
    <property type="molecule type" value="Genomic_DNA"/>
</dbReference>
<keyword evidence="7" id="KW-1185">Reference proteome</keyword>
<evidence type="ECO:0000256" key="3">
    <source>
        <dbReference type="ARBA" id="ARBA00023237"/>
    </source>
</evidence>
<proteinExistence type="predicted"/>
<evidence type="ECO:0000259" key="5">
    <source>
        <dbReference type="Pfam" id="PF13525"/>
    </source>
</evidence>
<dbReference type="Gene3D" id="1.25.40.10">
    <property type="entry name" value="Tetratricopeptide repeat domain"/>
    <property type="match status" value="1"/>
</dbReference>
<accession>A0A7M1LE62</accession>
<evidence type="ECO:0000313" key="6">
    <source>
        <dbReference type="EMBL" id="QOQ86872.1"/>
    </source>
</evidence>
<gene>
    <name evidence="6" type="primary">bamD</name>
    <name evidence="6" type="ORF">IMC76_06555</name>
</gene>
<evidence type="ECO:0000256" key="1">
    <source>
        <dbReference type="ARBA" id="ARBA00022729"/>
    </source>
</evidence>
<dbReference type="NCBIfam" id="TIGR03302">
    <property type="entry name" value="OM_YfiO"/>
    <property type="match status" value="1"/>
</dbReference>
<feature type="signal peptide" evidence="4">
    <location>
        <begin position="1"/>
        <end position="20"/>
    </location>
</feature>
<feature type="chain" id="PRO_5029783472" evidence="4">
    <location>
        <begin position="21"/>
        <end position="211"/>
    </location>
</feature>
<evidence type="ECO:0000256" key="4">
    <source>
        <dbReference type="SAM" id="SignalP"/>
    </source>
</evidence>
<dbReference type="InterPro" id="IPR017689">
    <property type="entry name" value="BamD"/>
</dbReference>
<dbReference type="InterPro" id="IPR011990">
    <property type="entry name" value="TPR-like_helical_dom_sf"/>
</dbReference>
<evidence type="ECO:0000313" key="7">
    <source>
        <dbReference type="Proteomes" id="UP000594749"/>
    </source>
</evidence>
<sequence length="211" mass="24781">MKKFLIFICVLLFIAGCSSKSDGIYNLPPEEWYTKIMQDLKSADYEAAKLHYTQFASEHIASPLLEQTLLILAMANSEENNYTDASMYLNEYIRKYGTRDKIEHAEYLKIKANFDSFQNANRNQNLMENSIVMINNFLVQYPQTEYRPLLETMLIKFKLALYYLNENIIDLYNQTGRPESAMVYKKINENSPLKDANLIPPDMPWYRAFFE</sequence>
<keyword evidence="2" id="KW-0472">Membrane</keyword>
<feature type="domain" description="Outer membrane lipoprotein BamD-like" evidence="5">
    <location>
        <begin position="28"/>
        <end position="181"/>
    </location>
</feature>
<dbReference type="Pfam" id="PF13525">
    <property type="entry name" value="YfiO"/>
    <property type="match status" value="1"/>
</dbReference>
<protein>
    <submittedName>
        <fullName evidence="6">Outer membrane protein assembly factor BamD</fullName>
    </submittedName>
</protein>
<dbReference type="InterPro" id="IPR039565">
    <property type="entry name" value="BamD-like"/>
</dbReference>
<dbReference type="PROSITE" id="PS51257">
    <property type="entry name" value="PROKAR_LIPOPROTEIN"/>
    <property type="match status" value="1"/>
</dbReference>
<evidence type="ECO:0000256" key="2">
    <source>
        <dbReference type="ARBA" id="ARBA00023136"/>
    </source>
</evidence>
<keyword evidence="1 4" id="KW-0732">Signal</keyword>
<dbReference type="AlphaFoldDB" id="A0A7M1LE62"/>
<dbReference type="OrthoDB" id="5342947at2"/>
<dbReference type="Proteomes" id="UP000594749">
    <property type="component" value="Chromosome"/>
</dbReference>
<keyword evidence="3" id="KW-0998">Cell outer membrane</keyword>
<dbReference type="RefSeq" id="WP_025803762.1">
    <property type="nucleotide sequence ID" value="NZ_CP053842.1"/>
</dbReference>
<name>A0A7M1LE62_9BACT</name>
<reference evidence="6 7" key="1">
    <citation type="submission" date="2020-10" db="EMBL/GenBank/DDBJ databases">
        <title>Campylobacter and Helicobacter PacBio genomes.</title>
        <authorList>
            <person name="Lane C."/>
        </authorList>
    </citation>
    <scope>NUCLEOTIDE SEQUENCE [LARGE SCALE GENOMIC DNA]</scope>
    <source>
        <strain evidence="6 7">2016D-0077</strain>
    </source>
</reference>
<organism evidence="6 7">
    <name type="scientific">Campylobacter corcagiensis</name>
    <dbReference type="NCBI Taxonomy" id="1448857"/>
    <lineage>
        <taxon>Bacteria</taxon>
        <taxon>Pseudomonadati</taxon>
        <taxon>Campylobacterota</taxon>
        <taxon>Epsilonproteobacteria</taxon>
        <taxon>Campylobacterales</taxon>
        <taxon>Campylobacteraceae</taxon>
        <taxon>Campylobacter</taxon>
    </lineage>
</organism>